<dbReference type="OMA" id="TSEASTW"/>
<evidence type="ECO:0008006" key="8">
    <source>
        <dbReference type="Google" id="ProtNLM"/>
    </source>
</evidence>
<dbReference type="GO" id="GO:0016020">
    <property type="term" value="C:membrane"/>
    <property type="evidence" value="ECO:0007669"/>
    <property type="project" value="UniProtKB-SubCell"/>
</dbReference>
<evidence type="ECO:0000256" key="3">
    <source>
        <dbReference type="ARBA" id="ARBA00022989"/>
    </source>
</evidence>
<evidence type="ECO:0000313" key="7">
    <source>
        <dbReference type="EnsemblMetazoa" id="Aqu2.1.32268_001"/>
    </source>
</evidence>
<dbReference type="InterPro" id="IPR011701">
    <property type="entry name" value="MFS"/>
</dbReference>
<dbReference type="InParanoid" id="A0A1X7UWW5"/>
<reference evidence="7" key="1">
    <citation type="submission" date="2017-05" db="UniProtKB">
        <authorList>
            <consortium name="EnsemblMetazoa"/>
        </authorList>
    </citation>
    <scope>IDENTIFICATION</scope>
</reference>
<feature type="transmembrane region" description="Helical" evidence="6">
    <location>
        <begin position="42"/>
        <end position="62"/>
    </location>
</feature>
<feature type="transmembrane region" description="Helical" evidence="6">
    <location>
        <begin position="442"/>
        <end position="462"/>
    </location>
</feature>
<name>A0A1X7UWW5_AMPQE</name>
<evidence type="ECO:0000256" key="5">
    <source>
        <dbReference type="SAM" id="MobiDB-lite"/>
    </source>
</evidence>
<dbReference type="PANTHER" id="PTHR23507">
    <property type="entry name" value="ZGC:174356"/>
    <property type="match status" value="1"/>
</dbReference>
<dbReference type="EnsemblMetazoa" id="Aqu2.1.32268_001">
    <property type="protein sequence ID" value="Aqu2.1.32268_001"/>
    <property type="gene ID" value="Aqu2.1.32268"/>
</dbReference>
<feature type="transmembrane region" description="Helical" evidence="6">
    <location>
        <begin position="124"/>
        <end position="143"/>
    </location>
</feature>
<evidence type="ECO:0000256" key="1">
    <source>
        <dbReference type="ARBA" id="ARBA00004141"/>
    </source>
</evidence>
<comment type="subcellular location">
    <subcellularLocation>
        <location evidence="1">Membrane</location>
        <topology evidence="1">Multi-pass membrane protein</topology>
    </subcellularLocation>
</comment>
<dbReference type="eggNOG" id="KOG2816">
    <property type="taxonomic scope" value="Eukaryota"/>
</dbReference>
<dbReference type="GO" id="GO:0022857">
    <property type="term" value="F:transmembrane transporter activity"/>
    <property type="evidence" value="ECO:0007669"/>
    <property type="project" value="InterPro"/>
</dbReference>
<feature type="transmembrane region" description="Helical" evidence="6">
    <location>
        <begin position="383"/>
        <end position="403"/>
    </location>
</feature>
<accession>A0A1X7UWW5</accession>
<keyword evidence="4 6" id="KW-0472">Membrane</keyword>
<organism evidence="7">
    <name type="scientific">Amphimedon queenslandica</name>
    <name type="common">Sponge</name>
    <dbReference type="NCBI Taxonomy" id="400682"/>
    <lineage>
        <taxon>Eukaryota</taxon>
        <taxon>Metazoa</taxon>
        <taxon>Porifera</taxon>
        <taxon>Demospongiae</taxon>
        <taxon>Heteroscleromorpha</taxon>
        <taxon>Haplosclerida</taxon>
        <taxon>Niphatidae</taxon>
        <taxon>Amphimedon</taxon>
    </lineage>
</organism>
<feature type="transmembrane region" description="Helical" evidence="6">
    <location>
        <begin position="482"/>
        <end position="499"/>
    </location>
</feature>
<sequence>MTSMKEENESLLKNDDSSADEKDEETSIRPLRKWLLWKNIKFFVIPVELSAFFYLFTIYFQMQFYQQYFYQRIMKQEILDFNNISNEQDDWYFENDSTCLNQDAITNMSSQATFLKGQKEVNHLNMISTLISLSLSVVTSLFLIPYSDVYGRKPFIAIVFVGQAAATVVSIFIVYFKLNMYYFCLTSAINGISGGFGVILSSAAAYVTDITPPRWLTIRMAIVSSMIFVGGAAGSPAADKWIDANGCDFHPMVWLILASFLCGLLYTVILLPESLSKDIKSKNHQTSRNGFRSLVQGIKIFTSLSYVDASTLIKLWIINAIIVLVMTDETGGVQIISYFLHNKPLEWGYTLIGNYLAVSSVAHILVLFIILPLMVLAKISDPIIMSVGIVFVLVGDLCIATFVSKTWEMFLVGIIISMEALISPSIKSYITRLVKKEDLGATFSVVAALQLIGTIIATVVFNEIYTPETTESVNSLSHSPRLVYWVSAALWGAGLILSLKKKIVSREKECCMILGVAD</sequence>
<keyword evidence="3 6" id="KW-1133">Transmembrane helix</keyword>
<feature type="transmembrane region" description="Helical" evidence="6">
    <location>
        <begin position="315"/>
        <end position="340"/>
    </location>
</feature>
<dbReference type="InterPro" id="IPR036259">
    <property type="entry name" value="MFS_trans_sf"/>
</dbReference>
<evidence type="ECO:0000256" key="6">
    <source>
        <dbReference type="SAM" id="Phobius"/>
    </source>
</evidence>
<proteinExistence type="predicted"/>
<dbReference type="SUPFAM" id="SSF103473">
    <property type="entry name" value="MFS general substrate transporter"/>
    <property type="match status" value="1"/>
</dbReference>
<dbReference type="OrthoDB" id="419734at2759"/>
<dbReference type="AlphaFoldDB" id="A0A1X7UWW5"/>
<feature type="transmembrane region" description="Helical" evidence="6">
    <location>
        <begin position="352"/>
        <end position="376"/>
    </location>
</feature>
<protein>
    <recommendedName>
        <fullName evidence="8">Major facilitator superfamily (MFS) profile domain-containing protein</fullName>
    </recommendedName>
</protein>
<feature type="region of interest" description="Disordered" evidence="5">
    <location>
        <begin position="1"/>
        <end position="23"/>
    </location>
</feature>
<feature type="transmembrane region" description="Helical" evidence="6">
    <location>
        <begin position="216"/>
        <end position="233"/>
    </location>
</feature>
<evidence type="ECO:0000256" key="2">
    <source>
        <dbReference type="ARBA" id="ARBA00022692"/>
    </source>
</evidence>
<feature type="transmembrane region" description="Helical" evidence="6">
    <location>
        <begin position="409"/>
        <end position="430"/>
    </location>
</feature>
<feature type="transmembrane region" description="Helical" evidence="6">
    <location>
        <begin position="155"/>
        <end position="174"/>
    </location>
</feature>
<feature type="transmembrane region" description="Helical" evidence="6">
    <location>
        <begin position="253"/>
        <end position="272"/>
    </location>
</feature>
<keyword evidence="2 6" id="KW-0812">Transmembrane</keyword>
<evidence type="ECO:0000256" key="4">
    <source>
        <dbReference type="ARBA" id="ARBA00023136"/>
    </source>
</evidence>
<feature type="compositionally biased region" description="Basic and acidic residues" evidence="5">
    <location>
        <begin position="1"/>
        <end position="20"/>
    </location>
</feature>
<feature type="transmembrane region" description="Helical" evidence="6">
    <location>
        <begin position="180"/>
        <end position="204"/>
    </location>
</feature>
<dbReference type="PANTHER" id="PTHR23507:SF1">
    <property type="entry name" value="FI18259P1-RELATED"/>
    <property type="match status" value="1"/>
</dbReference>
<dbReference type="Gene3D" id="1.20.1250.20">
    <property type="entry name" value="MFS general substrate transporter like domains"/>
    <property type="match status" value="1"/>
</dbReference>
<dbReference type="Pfam" id="PF07690">
    <property type="entry name" value="MFS_1"/>
    <property type="match status" value="1"/>
</dbReference>